<evidence type="ECO:0000259" key="1">
    <source>
        <dbReference type="Pfam" id="PF22938"/>
    </source>
</evidence>
<gene>
    <name evidence="2" type="ORF">OXX778_LOCUS10698</name>
</gene>
<dbReference type="Proteomes" id="UP000663879">
    <property type="component" value="Unassembled WGS sequence"/>
</dbReference>
<feature type="domain" description="Integrase p58-like C-terminal" evidence="1">
    <location>
        <begin position="48"/>
        <end position="81"/>
    </location>
</feature>
<protein>
    <recommendedName>
        <fullName evidence="1">Integrase p58-like C-terminal domain-containing protein</fullName>
    </recommendedName>
</protein>
<keyword evidence="3" id="KW-1185">Reference proteome</keyword>
<dbReference type="OrthoDB" id="6768976at2759"/>
<reference evidence="2" key="1">
    <citation type="submission" date="2021-02" db="EMBL/GenBank/DDBJ databases">
        <authorList>
            <person name="Nowell W R."/>
        </authorList>
    </citation>
    <scope>NUCLEOTIDE SEQUENCE</scope>
    <source>
        <strain evidence="2">Ploen Becks lab</strain>
    </source>
</reference>
<evidence type="ECO:0000313" key="3">
    <source>
        <dbReference type="Proteomes" id="UP000663879"/>
    </source>
</evidence>
<dbReference type="AlphaFoldDB" id="A0A813YMV6"/>
<name>A0A813YMV6_9BILA</name>
<dbReference type="Pfam" id="PF22938">
    <property type="entry name" value="Integrase_p58_C"/>
    <property type="match status" value="1"/>
</dbReference>
<accession>A0A813YMV6</accession>
<sequence length="150" mass="17468">MEIKVVKTKFLYDRKVRGADFSLKEKVWLINSERKKRKNPKLAKIWKGPFEIIEILGPVNYKIKALNGKKRIVVHRNRLKKCFMNLNLNVNDNIFVCPPSQQLSPSKNVFERQEALRIDSVPSVVIKTNTQGVCPLNPQDSIRDDFDRFS</sequence>
<organism evidence="2 3">
    <name type="scientific">Brachionus calyciflorus</name>
    <dbReference type="NCBI Taxonomy" id="104777"/>
    <lineage>
        <taxon>Eukaryota</taxon>
        <taxon>Metazoa</taxon>
        <taxon>Spiralia</taxon>
        <taxon>Gnathifera</taxon>
        <taxon>Rotifera</taxon>
        <taxon>Eurotatoria</taxon>
        <taxon>Monogononta</taxon>
        <taxon>Pseudotrocha</taxon>
        <taxon>Ploima</taxon>
        <taxon>Brachionidae</taxon>
        <taxon>Brachionus</taxon>
    </lineage>
</organism>
<dbReference type="InterPro" id="IPR054465">
    <property type="entry name" value="Integrase_p58-like_C"/>
</dbReference>
<evidence type="ECO:0000313" key="2">
    <source>
        <dbReference type="EMBL" id="CAF0886734.1"/>
    </source>
</evidence>
<proteinExistence type="predicted"/>
<dbReference type="EMBL" id="CAJNOC010001726">
    <property type="protein sequence ID" value="CAF0886734.1"/>
    <property type="molecule type" value="Genomic_DNA"/>
</dbReference>
<comment type="caution">
    <text evidence="2">The sequence shown here is derived from an EMBL/GenBank/DDBJ whole genome shotgun (WGS) entry which is preliminary data.</text>
</comment>